<evidence type="ECO:0000256" key="1">
    <source>
        <dbReference type="SAM" id="MobiDB-lite"/>
    </source>
</evidence>
<accession>A0A2T9YCL2</accession>
<name>A0A2T9YCL2_9FUNG</name>
<comment type="caution">
    <text evidence="2">The sequence shown here is derived from an EMBL/GenBank/DDBJ whole genome shotgun (WGS) entry which is preliminary data.</text>
</comment>
<reference evidence="2 3" key="1">
    <citation type="journal article" date="2018" name="MBio">
        <title>Comparative Genomics Reveals the Core Gene Toolbox for the Fungus-Insect Symbiosis.</title>
        <authorList>
            <person name="Wang Y."/>
            <person name="Stata M."/>
            <person name="Wang W."/>
            <person name="Stajich J.E."/>
            <person name="White M.M."/>
            <person name="Moncalvo J.M."/>
        </authorList>
    </citation>
    <scope>NUCLEOTIDE SEQUENCE [LARGE SCALE GENOMIC DNA]</scope>
    <source>
        <strain evidence="2 3">SWE-8-4</strain>
    </source>
</reference>
<sequence>MSRLYSKQRSPYTSDSSDNAQNQVQIQPFNQLTMVQSEIKYYTLEHDFMDSIPDSQVIIIGSVLRSKC</sequence>
<dbReference type="AlphaFoldDB" id="A0A2T9YCL2"/>
<protein>
    <submittedName>
        <fullName evidence="2">Uncharacterized protein</fullName>
    </submittedName>
</protein>
<evidence type="ECO:0000313" key="3">
    <source>
        <dbReference type="Proteomes" id="UP000245383"/>
    </source>
</evidence>
<feature type="region of interest" description="Disordered" evidence="1">
    <location>
        <begin position="1"/>
        <end position="23"/>
    </location>
</feature>
<gene>
    <name evidence="2" type="ORF">BB561_005024</name>
</gene>
<organism evidence="2 3">
    <name type="scientific">Smittium simulii</name>
    <dbReference type="NCBI Taxonomy" id="133385"/>
    <lineage>
        <taxon>Eukaryota</taxon>
        <taxon>Fungi</taxon>
        <taxon>Fungi incertae sedis</taxon>
        <taxon>Zoopagomycota</taxon>
        <taxon>Kickxellomycotina</taxon>
        <taxon>Harpellomycetes</taxon>
        <taxon>Harpellales</taxon>
        <taxon>Legeriomycetaceae</taxon>
        <taxon>Smittium</taxon>
    </lineage>
</organism>
<proteinExistence type="predicted"/>
<dbReference type="EMBL" id="MBFR01000277">
    <property type="protein sequence ID" value="PVU90082.1"/>
    <property type="molecule type" value="Genomic_DNA"/>
</dbReference>
<keyword evidence="3" id="KW-1185">Reference proteome</keyword>
<dbReference type="Proteomes" id="UP000245383">
    <property type="component" value="Unassembled WGS sequence"/>
</dbReference>
<evidence type="ECO:0000313" key="2">
    <source>
        <dbReference type="EMBL" id="PVU90082.1"/>
    </source>
</evidence>